<name>A0A4C1Y913_EUMVA</name>
<comment type="caution">
    <text evidence="2">The sequence shown here is derived from an EMBL/GenBank/DDBJ whole genome shotgun (WGS) entry which is preliminary data.</text>
</comment>
<accession>A0A4C1Y913</accession>
<sequence length="95" mass="11037">MQYHTLAYTLFGSFFSEDTGAHRKAPVRRGRYCNTHLLSIFGYLGTPILTGSEPRRRRSSINKRHTQSELRVTINSCPRQPIQSSGRRRRPINLY</sequence>
<gene>
    <name evidence="2" type="ORF">EVAR_44782_1</name>
</gene>
<feature type="compositionally biased region" description="Polar residues" evidence="1">
    <location>
        <begin position="69"/>
        <end position="85"/>
    </location>
</feature>
<evidence type="ECO:0000313" key="2">
    <source>
        <dbReference type="EMBL" id="GBP71414.1"/>
    </source>
</evidence>
<evidence type="ECO:0000313" key="3">
    <source>
        <dbReference type="Proteomes" id="UP000299102"/>
    </source>
</evidence>
<protein>
    <submittedName>
        <fullName evidence="2">Uncharacterized protein</fullName>
    </submittedName>
</protein>
<organism evidence="2 3">
    <name type="scientific">Eumeta variegata</name>
    <name type="common">Bagworm moth</name>
    <name type="synonym">Eumeta japonica</name>
    <dbReference type="NCBI Taxonomy" id="151549"/>
    <lineage>
        <taxon>Eukaryota</taxon>
        <taxon>Metazoa</taxon>
        <taxon>Ecdysozoa</taxon>
        <taxon>Arthropoda</taxon>
        <taxon>Hexapoda</taxon>
        <taxon>Insecta</taxon>
        <taxon>Pterygota</taxon>
        <taxon>Neoptera</taxon>
        <taxon>Endopterygota</taxon>
        <taxon>Lepidoptera</taxon>
        <taxon>Glossata</taxon>
        <taxon>Ditrysia</taxon>
        <taxon>Tineoidea</taxon>
        <taxon>Psychidae</taxon>
        <taxon>Oiketicinae</taxon>
        <taxon>Eumeta</taxon>
    </lineage>
</organism>
<keyword evidence="3" id="KW-1185">Reference proteome</keyword>
<reference evidence="2 3" key="1">
    <citation type="journal article" date="2019" name="Commun. Biol.">
        <title>The bagworm genome reveals a unique fibroin gene that provides high tensile strength.</title>
        <authorList>
            <person name="Kono N."/>
            <person name="Nakamura H."/>
            <person name="Ohtoshi R."/>
            <person name="Tomita M."/>
            <person name="Numata K."/>
            <person name="Arakawa K."/>
        </authorList>
    </citation>
    <scope>NUCLEOTIDE SEQUENCE [LARGE SCALE GENOMIC DNA]</scope>
</reference>
<dbReference type="Proteomes" id="UP000299102">
    <property type="component" value="Unassembled WGS sequence"/>
</dbReference>
<feature type="region of interest" description="Disordered" evidence="1">
    <location>
        <begin position="52"/>
        <end position="95"/>
    </location>
</feature>
<evidence type="ECO:0000256" key="1">
    <source>
        <dbReference type="SAM" id="MobiDB-lite"/>
    </source>
</evidence>
<proteinExistence type="predicted"/>
<feature type="compositionally biased region" description="Basic residues" evidence="1">
    <location>
        <begin position="86"/>
        <end position="95"/>
    </location>
</feature>
<feature type="compositionally biased region" description="Basic residues" evidence="1">
    <location>
        <begin position="55"/>
        <end position="65"/>
    </location>
</feature>
<dbReference type="AlphaFoldDB" id="A0A4C1Y913"/>
<dbReference type="EMBL" id="BGZK01001107">
    <property type="protein sequence ID" value="GBP71414.1"/>
    <property type="molecule type" value="Genomic_DNA"/>
</dbReference>